<comment type="caution">
    <text evidence="3">The sequence shown here is derived from an EMBL/GenBank/DDBJ whole genome shotgun (WGS) entry which is preliminary data.</text>
</comment>
<gene>
    <name evidence="3" type="ORF">PAT3040_05553</name>
</gene>
<feature type="compositionally biased region" description="Polar residues" evidence="1">
    <location>
        <begin position="89"/>
        <end position="99"/>
    </location>
</feature>
<dbReference type="AlphaFoldDB" id="A0A2R5EYQ5"/>
<evidence type="ECO:0000256" key="1">
    <source>
        <dbReference type="SAM" id="MobiDB-lite"/>
    </source>
</evidence>
<keyword evidence="2" id="KW-0472">Membrane</keyword>
<accession>A0A2R5EYQ5</accession>
<evidence type="ECO:0000256" key="2">
    <source>
        <dbReference type="SAM" id="Phobius"/>
    </source>
</evidence>
<reference evidence="3 4" key="1">
    <citation type="submission" date="2017-08" db="EMBL/GenBank/DDBJ databases">
        <title>Substantial Increase in Enzyme Production by Combined Drug-Resistance Mutations in Paenibacillus agaridevorans.</title>
        <authorList>
            <person name="Tanaka Y."/>
            <person name="Funane K."/>
            <person name="Hosaka T."/>
            <person name="Shiwa Y."/>
            <person name="Fujita N."/>
            <person name="Miyazaki T."/>
            <person name="Yoshikawa H."/>
            <person name="Murakami K."/>
            <person name="Kasahara K."/>
            <person name="Inaoka T."/>
            <person name="Hiraga Y."/>
            <person name="Ochi K."/>
        </authorList>
    </citation>
    <scope>NUCLEOTIDE SEQUENCE [LARGE SCALE GENOMIC DNA]</scope>
    <source>
        <strain evidence="3 4">T-3040</strain>
    </source>
</reference>
<dbReference type="RefSeq" id="WP_108995218.1">
    <property type="nucleotide sequence ID" value="NZ_BDQX01000356.1"/>
</dbReference>
<keyword evidence="4" id="KW-1185">Reference proteome</keyword>
<keyword evidence="2" id="KW-0812">Transmembrane</keyword>
<name>A0A2R5EYQ5_9BACL</name>
<keyword evidence="2" id="KW-1133">Transmembrane helix</keyword>
<organism evidence="3 4">
    <name type="scientific">Paenibacillus agaridevorans</name>
    <dbReference type="NCBI Taxonomy" id="171404"/>
    <lineage>
        <taxon>Bacteria</taxon>
        <taxon>Bacillati</taxon>
        <taxon>Bacillota</taxon>
        <taxon>Bacilli</taxon>
        <taxon>Bacillales</taxon>
        <taxon>Paenibacillaceae</taxon>
        <taxon>Paenibacillus</taxon>
    </lineage>
</organism>
<feature type="region of interest" description="Disordered" evidence="1">
    <location>
        <begin position="87"/>
        <end position="106"/>
    </location>
</feature>
<proteinExistence type="predicted"/>
<dbReference type="EMBL" id="BDQX01000356">
    <property type="protein sequence ID" value="GBG10789.1"/>
    <property type="molecule type" value="Genomic_DNA"/>
</dbReference>
<evidence type="ECO:0000313" key="4">
    <source>
        <dbReference type="Proteomes" id="UP000245202"/>
    </source>
</evidence>
<feature type="transmembrane region" description="Helical" evidence="2">
    <location>
        <begin position="57"/>
        <end position="78"/>
    </location>
</feature>
<protein>
    <recommendedName>
        <fullName evidence="5">DUF5666 domain-containing protein</fullName>
    </recommendedName>
</protein>
<evidence type="ECO:0008006" key="5">
    <source>
        <dbReference type="Google" id="ProtNLM"/>
    </source>
</evidence>
<evidence type="ECO:0000313" key="3">
    <source>
        <dbReference type="EMBL" id="GBG10789.1"/>
    </source>
</evidence>
<dbReference type="Proteomes" id="UP000245202">
    <property type="component" value="Unassembled WGS sequence"/>
</dbReference>
<sequence>MKKPGYKEALSKLKMSEDFRERTIAMLEREQHKMEADGTLKGEIRMNTVNTTKKNKWAAWSVGVAACAVLAAGIVAWGGNDGGNVPAPGTNNGVVDSQQPAPPSSGKAVVNIDGVIEEVAADGKSFRVGDLWVSVTDETEYGIPGPNAPEASEQLVSKEFKVGNAVSGFTSDDVASGKVTAQRIYNNF</sequence>